<dbReference type="InterPro" id="IPR011990">
    <property type="entry name" value="TPR-like_helical_dom_sf"/>
</dbReference>
<dbReference type="EMBL" id="LGRX02035614">
    <property type="protein sequence ID" value="KAK3233849.1"/>
    <property type="molecule type" value="Genomic_DNA"/>
</dbReference>
<comment type="subcellular location">
    <subcellularLocation>
        <location evidence="1">Cytoplasm</location>
        <location evidence="1">Cytoskeleton</location>
    </subcellularLocation>
</comment>
<dbReference type="Gene3D" id="1.25.40.10">
    <property type="entry name" value="Tetratricopeptide repeat domain"/>
    <property type="match status" value="1"/>
</dbReference>
<evidence type="ECO:0000256" key="1">
    <source>
        <dbReference type="ARBA" id="ARBA00004245"/>
    </source>
</evidence>
<dbReference type="GO" id="GO:0005871">
    <property type="term" value="C:kinesin complex"/>
    <property type="evidence" value="ECO:0007669"/>
    <property type="project" value="InterPro"/>
</dbReference>
<dbReference type="Pfam" id="PF13424">
    <property type="entry name" value="TPR_12"/>
    <property type="match status" value="1"/>
</dbReference>
<evidence type="ECO:0000256" key="6">
    <source>
        <dbReference type="ARBA" id="ARBA00022803"/>
    </source>
</evidence>
<dbReference type="AlphaFoldDB" id="A0AAE0BDA8"/>
<keyword evidence="5" id="KW-0677">Repeat</keyword>
<dbReference type="GO" id="GO:0007018">
    <property type="term" value="P:microtubule-based movement"/>
    <property type="evidence" value="ECO:0007669"/>
    <property type="project" value="TreeGrafter"/>
</dbReference>
<gene>
    <name evidence="10" type="ORF">CYMTET_55881</name>
</gene>
<evidence type="ECO:0000313" key="11">
    <source>
        <dbReference type="Proteomes" id="UP001190700"/>
    </source>
</evidence>
<proteinExistence type="inferred from homology"/>
<sequence>MAAQSYGEILTAQSSDPRLAKCNWIYLDKGRRSSELQAEHFKDKIDFTVQDLVDQVIKPAIKPMRCKYIDLVPIKYVRLPHVLVTFTKSAGFSDMVHSLKQHFQYDVDSHAPDLVIWMDIFVEQDEIPVEENLECSLEETVRKTERTVLYLDRRGDTLTDLRCLYTAWKTHKVREGSLEMCRPDLDWSQIRDVILTVDVQKAQPVQRGDTEIIIPDLTRNSPFPELNKEVKDLLMKSVVKQAQKESSRSEEAVRDELRKMARVCKLKGDLDAAEGYWRESLTLTEASYGQMHTATAVEANNLASLLRSKGDFVGAKMYLEKTLFIYEGVHGRHHSNVATALSNLALLCWRTDNQEEAKTCLRRSISICERILGPEHLKTTNFKRTLQLVEAGKPCPV</sequence>
<dbReference type="PANTHER" id="PTHR45783:SF3">
    <property type="entry name" value="KINESIN LIGHT CHAIN"/>
    <property type="match status" value="1"/>
</dbReference>
<keyword evidence="7" id="KW-0175">Coiled coil</keyword>
<name>A0AAE0BDA8_9CHLO</name>
<dbReference type="Proteomes" id="UP001190700">
    <property type="component" value="Unassembled WGS sequence"/>
</dbReference>
<organism evidence="10 11">
    <name type="scientific">Cymbomonas tetramitiformis</name>
    <dbReference type="NCBI Taxonomy" id="36881"/>
    <lineage>
        <taxon>Eukaryota</taxon>
        <taxon>Viridiplantae</taxon>
        <taxon>Chlorophyta</taxon>
        <taxon>Pyramimonadophyceae</taxon>
        <taxon>Pyramimonadales</taxon>
        <taxon>Pyramimonadaceae</taxon>
        <taxon>Cymbomonas</taxon>
    </lineage>
</organism>
<dbReference type="SMART" id="SM00028">
    <property type="entry name" value="TPR"/>
    <property type="match status" value="3"/>
</dbReference>
<evidence type="ECO:0000256" key="5">
    <source>
        <dbReference type="ARBA" id="ARBA00022737"/>
    </source>
</evidence>
<keyword evidence="8" id="KW-0505">Motor protein</keyword>
<evidence type="ECO:0000256" key="2">
    <source>
        <dbReference type="ARBA" id="ARBA00009622"/>
    </source>
</evidence>
<evidence type="ECO:0000256" key="3">
    <source>
        <dbReference type="ARBA" id="ARBA00022490"/>
    </source>
</evidence>
<keyword evidence="9" id="KW-0206">Cytoskeleton</keyword>
<dbReference type="InterPro" id="IPR002151">
    <property type="entry name" value="Kinesin_light"/>
</dbReference>
<accession>A0AAE0BDA8</accession>
<evidence type="ECO:0000256" key="9">
    <source>
        <dbReference type="ARBA" id="ARBA00023212"/>
    </source>
</evidence>
<dbReference type="SUPFAM" id="SSF48452">
    <property type="entry name" value="TPR-like"/>
    <property type="match status" value="1"/>
</dbReference>
<keyword evidence="11" id="KW-1185">Reference proteome</keyword>
<dbReference type="GO" id="GO:0005737">
    <property type="term" value="C:cytoplasm"/>
    <property type="evidence" value="ECO:0007669"/>
    <property type="project" value="TreeGrafter"/>
</dbReference>
<protein>
    <submittedName>
        <fullName evidence="10">Uncharacterized protein</fullName>
    </submittedName>
</protein>
<evidence type="ECO:0000256" key="8">
    <source>
        <dbReference type="ARBA" id="ARBA00023175"/>
    </source>
</evidence>
<reference evidence="10 11" key="1">
    <citation type="journal article" date="2015" name="Genome Biol. Evol.">
        <title>Comparative Genomics of a Bacterivorous Green Alga Reveals Evolutionary Causalities and Consequences of Phago-Mixotrophic Mode of Nutrition.</title>
        <authorList>
            <person name="Burns J.A."/>
            <person name="Paasch A."/>
            <person name="Narechania A."/>
            <person name="Kim E."/>
        </authorList>
    </citation>
    <scope>NUCLEOTIDE SEQUENCE [LARGE SCALE GENOMIC DNA]</scope>
    <source>
        <strain evidence="10 11">PLY_AMNH</strain>
    </source>
</reference>
<keyword evidence="6" id="KW-0802">TPR repeat</keyword>
<evidence type="ECO:0000256" key="7">
    <source>
        <dbReference type="ARBA" id="ARBA00023054"/>
    </source>
</evidence>
<evidence type="ECO:0000313" key="10">
    <source>
        <dbReference type="EMBL" id="KAK3233849.1"/>
    </source>
</evidence>
<dbReference type="GO" id="GO:0005874">
    <property type="term" value="C:microtubule"/>
    <property type="evidence" value="ECO:0007669"/>
    <property type="project" value="UniProtKB-KW"/>
</dbReference>
<keyword evidence="3" id="KW-0963">Cytoplasm</keyword>
<dbReference type="InterPro" id="IPR019734">
    <property type="entry name" value="TPR_rpt"/>
</dbReference>
<comment type="caution">
    <text evidence="10">The sequence shown here is derived from an EMBL/GenBank/DDBJ whole genome shotgun (WGS) entry which is preliminary data.</text>
</comment>
<dbReference type="PANTHER" id="PTHR45783">
    <property type="entry name" value="KINESIN LIGHT CHAIN"/>
    <property type="match status" value="1"/>
</dbReference>
<evidence type="ECO:0000256" key="4">
    <source>
        <dbReference type="ARBA" id="ARBA00022701"/>
    </source>
</evidence>
<dbReference type="GO" id="GO:0019894">
    <property type="term" value="F:kinesin binding"/>
    <property type="evidence" value="ECO:0007669"/>
    <property type="project" value="TreeGrafter"/>
</dbReference>
<comment type="similarity">
    <text evidence="2">Belongs to the kinesin light chain family.</text>
</comment>
<keyword evidence="4" id="KW-0493">Microtubule</keyword>